<sequence length="273" mass="29738">MTDSQRAGYQSVPDDLGGKAGRGWWDANASEYLDDHGAFLGDTDFCWCPEGLRESELHVLGPEADLAGRAVLEIGSGAAQCARWLVQRGARVVATDVSAGMLAASRRLDARSGTQVPIAQADARALPFASGSFDAAFTSYGALPFVPDAAAVHDEVYRVLRPGGRWAFSVTHPVRWAFPDDPTARGLTATRSYFDRRPYVERDEHGTITYAEYHRTLGDHVREVSSAGFVLMDVIEPEWPGTTTETWGGWSRTRGERLPGTAIFVADKPAAHR</sequence>
<dbReference type="InterPro" id="IPR029063">
    <property type="entry name" value="SAM-dependent_MTases_sf"/>
</dbReference>
<dbReference type="Pfam" id="PF08241">
    <property type="entry name" value="Methyltransf_11"/>
    <property type="match status" value="1"/>
</dbReference>
<reference evidence="2 3" key="1">
    <citation type="submission" date="2017-10" db="EMBL/GenBank/DDBJ databases">
        <title>Sequencing the genomes of 1000 actinobacteria strains.</title>
        <authorList>
            <person name="Klenk H.-P."/>
        </authorList>
    </citation>
    <scope>NUCLEOTIDE SEQUENCE [LARGE SCALE GENOMIC DNA]</scope>
    <source>
        <strain evidence="2 3">DSM 18966</strain>
    </source>
</reference>
<dbReference type="AlphaFoldDB" id="A0A2A9E381"/>
<dbReference type="InterPro" id="IPR013216">
    <property type="entry name" value="Methyltransf_11"/>
</dbReference>
<evidence type="ECO:0000313" key="2">
    <source>
        <dbReference type="EMBL" id="PFG33283.1"/>
    </source>
</evidence>
<dbReference type="Gene3D" id="3.40.50.150">
    <property type="entry name" value="Vaccinia Virus protein VP39"/>
    <property type="match status" value="1"/>
</dbReference>
<dbReference type="CDD" id="cd02440">
    <property type="entry name" value="AdoMet_MTases"/>
    <property type="match status" value="1"/>
</dbReference>
<dbReference type="EMBL" id="PDJG01000001">
    <property type="protein sequence ID" value="PFG33283.1"/>
    <property type="molecule type" value="Genomic_DNA"/>
</dbReference>
<keyword evidence="2" id="KW-0808">Transferase</keyword>
<keyword evidence="2" id="KW-0489">Methyltransferase</keyword>
<dbReference type="GO" id="GO:0032259">
    <property type="term" value="P:methylation"/>
    <property type="evidence" value="ECO:0007669"/>
    <property type="project" value="UniProtKB-KW"/>
</dbReference>
<evidence type="ECO:0000313" key="3">
    <source>
        <dbReference type="Proteomes" id="UP000225548"/>
    </source>
</evidence>
<protein>
    <submittedName>
        <fullName evidence="2">Methyltransferase family protein</fullName>
    </submittedName>
</protein>
<accession>A0A2A9E381</accession>
<dbReference type="InterPro" id="IPR050508">
    <property type="entry name" value="Methyltransf_Superfamily"/>
</dbReference>
<dbReference type="Proteomes" id="UP000225548">
    <property type="component" value="Unassembled WGS sequence"/>
</dbReference>
<dbReference type="SUPFAM" id="SSF53335">
    <property type="entry name" value="S-adenosyl-L-methionine-dependent methyltransferases"/>
    <property type="match status" value="1"/>
</dbReference>
<dbReference type="RefSeq" id="WP_245862176.1">
    <property type="nucleotide sequence ID" value="NZ_PDJG01000001.1"/>
</dbReference>
<feature type="domain" description="Methyltransferase type 11" evidence="1">
    <location>
        <begin position="72"/>
        <end position="167"/>
    </location>
</feature>
<evidence type="ECO:0000259" key="1">
    <source>
        <dbReference type="Pfam" id="PF08241"/>
    </source>
</evidence>
<organism evidence="2 3">
    <name type="scientific">Sanguibacter antarcticus</name>
    <dbReference type="NCBI Taxonomy" id="372484"/>
    <lineage>
        <taxon>Bacteria</taxon>
        <taxon>Bacillati</taxon>
        <taxon>Actinomycetota</taxon>
        <taxon>Actinomycetes</taxon>
        <taxon>Micrococcales</taxon>
        <taxon>Sanguibacteraceae</taxon>
        <taxon>Sanguibacter</taxon>
    </lineage>
</organism>
<dbReference type="PANTHER" id="PTHR42912:SF93">
    <property type="entry name" value="N6-ADENOSINE-METHYLTRANSFERASE TMT1A"/>
    <property type="match status" value="1"/>
</dbReference>
<name>A0A2A9E381_9MICO</name>
<proteinExistence type="predicted"/>
<dbReference type="GO" id="GO:0008757">
    <property type="term" value="F:S-adenosylmethionine-dependent methyltransferase activity"/>
    <property type="evidence" value="ECO:0007669"/>
    <property type="project" value="InterPro"/>
</dbReference>
<keyword evidence="3" id="KW-1185">Reference proteome</keyword>
<dbReference type="PANTHER" id="PTHR42912">
    <property type="entry name" value="METHYLTRANSFERASE"/>
    <property type="match status" value="1"/>
</dbReference>
<gene>
    <name evidence="2" type="ORF">ATL42_1147</name>
</gene>
<comment type="caution">
    <text evidence="2">The sequence shown here is derived from an EMBL/GenBank/DDBJ whole genome shotgun (WGS) entry which is preliminary data.</text>
</comment>